<keyword evidence="3" id="KW-1185">Reference proteome</keyword>
<comment type="caution">
    <text evidence="2">The sequence shown here is derived from an EMBL/GenBank/DDBJ whole genome shotgun (WGS) entry which is preliminary data.</text>
</comment>
<sequence>MTGTKPADRSVPGLTAPSEDPHHMGGENEAAGARVAVGLCGSAFGRAAAGLIPGLRRGAVCVYSATPGPFLPGLGAAAAEYSSALDADSEMPLVPYAALLKVASSRERLQFLFQRREQRLLSGPMHLHKHGLLQRDV</sequence>
<evidence type="ECO:0000313" key="2">
    <source>
        <dbReference type="EMBL" id="KAJ8412909.1"/>
    </source>
</evidence>
<accession>A0AAD7T1X1</accession>
<protein>
    <submittedName>
        <fullName evidence="2">Uncharacterized protein</fullName>
    </submittedName>
</protein>
<dbReference type="AlphaFoldDB" id="A0AAD7T1X1"/>
<dbReference type="Proteomes" id="UP001221898">
    <property type="component" value="Unassembled WGS sequence"/>
</dbReference>
<evidence type="ECO:0000313" key="3">
    <source>
        <dbReference type="Proteomes" id="UP001221898"/>
    </source>
</evidence>
<feature type="region of interest" description="Disordered" evidence="1">
    <location>
        <begin position="1"/>
        <end position="29"/>
    </location>
</feature>
<dbReference type="EMBL" id="JAINUG010000017">
    <property type="protein sequence ID" value="KAJ8412909.1"/>
    <property type="molecule type" value="Genomic_DNA"/>
</dbReference>
<gene>
    <name evidence="2" type="ORF">AAFF_G00104910</name>
</gene>
<organism evidence="2 3">
    <name type="scientific">Aldrovandia affinis</name>
    <dbReference type="NCBI Taxonomy" id="143900"/>
    <lineage>
        <taxon>Eukaryota</taxon>
        <taxon>Metazoa</taxon>
        <taxon>Chordata</taxon>
        <taxon>Craniata</taxon>
        <taxon>Vertebrata</taxon>
        <taxon>Euteleostomi</taxon>
        <taxon>Actinopterygii</taxon>
        <taxon>Neopterygii</taxon>
        <taxon>Teleostei</taxon>
        <taxon>Notacanthiformes</taxon>
        <taxon>Halosauridae</taxon>
        <taxon>Aldrovandia</taxon>
    </lineage>
</organism>
<name>A0AAD7T1X1_9TELE</name>
<evidence type="ECO:0000256" key="1">
    <source>
        <dbReference type="SAM" id="MobiDB-lite"/>
    </source>
</evidence>
<reference evidence="2" key="1">
    <citation type="journal article" date="2023" name="Science">
        <title>Genome structures resolve the early diversification of teleost fishes.</title>
        <authorList>
            <person name="Parey E."/>
            <person name="Louis A."/>
            <person name="Montfort J."/>
            <person name="Bouchez O."/>
            <person name="Roques C."/>
            <person name="Iampietro C."/>
            <person name="Lluch J."/>
            <person name="Castinel A."/>
            <person name="Donnadieu C."/>
            <person name="Desvignes T."/>
            <person name="Floi Bucao C."/>
            <person name="Jouanno E."/>
            <person name="Wen M."/>
            <person name="Mejri S."/>
            <person name="Dirks R."/>
            <person name="Jansen H."/>
            <person name="Henkel C."/>
            <person name="Chen W.J."/>
            <person name="Zahm M."/>
            <person name="Cabau C."/>
            <person name="Klopp C."/>
            <person name="Thompson A.W."/>
            <person name="Robinson-Rechavi M."/>
            <person name="Braasch I."/>
            <person name="Lecointre G."/>
            <person name="Bobe J."/>
            <person name="Postlethwait J.H."/>
            <person name="Berthelot C."/>
            <person name="Roest Crollius H."/>
            <person name="Guiguen Y."/>
        </authorList>
    </citation>
    <scope>NUCLEOTIDE SEQUENCE</scope>
    <source>
        <strain evidence="2">NC1722</strain>
    </source>
</reference>
<proteinExistence type="predicted"/>